<dbReference type="FunFam" id="3.40.50.300:FF:000013">
    <property type="entry name" value="PhoH family ATPase"/>
    <property type="match status" value="1"/>
</dbReference>
<organism evidence="6 7">
    <name type="scientific">Methyloprofundus sedimenti</name>
    <dbReference type="NCBI Taxonomy" id="1420851"/>
    <lineage>
        <taxon>Bacteria</taxon>
        <taxon>Pseudomonadati</taxon>
        <taxon>Pseudomonadota</taxon>
        <taxon>Gammaproteobacteria</taxon>
        <taxon>Methylococcales</taxon>
        <taxon>Methylococcaceae</taxon>
        <taxon>Methyloprofundus</taxon>
    </lineage>
</organism>
<dbReference type="PANTHER" id="PTHR30473">
    <property type="entry name" value="PROTEIN PHOH"/>
    <property type="match status" value="1"/>
</dbReference>
<dbReference type="InterPro" id="IPR003714">
    <property type="entry name" value="PhoH"/>
</dbReference>
<evidence type="ECO:0000313" key="7">
    <source>
        <dbReference type="Proteomes" id="UP000191980"/>
    </source>
</evidence>
<dbReference type="GO" id="GO:0005524">
    <property type="term" value="F:ATP binding"/>
    <property type="evidence" value="ECO:0007669"/>
    <property type="project" value="UniProtKB-KW"/>
</dbReference>
<dbReference type="PANTHER" id="PTHR30473:SF2">
    <property type="entry name" value="PIN DOMAIN-CONTAINING PROTEIN"/>
    <property type="match status" value="1"/>
</dbReference>
<evidence type="ECO:0000256" key="1">
    <source>
        <dbReference type="ARBA" id="ARBA00010393"/>
    </source>
</evidence>
<dbReference type="EMBL" id="LPUF01000002">
    <property type="protein sequence ID" value="OQK16008.1"/>
    <property type="molecule type" value="Genomic_DNA"/>
</dbReference>
<dbReference type="InterPro" id="IPR051451">
    <property type="entry name" value="PhoH2-like"/>
</dbReference>
<dbReference type="SUPFAM" id="SSF52540">
    <property type="entry name" value="P-loop containing nucleoside triphosphate hydrolases"/>
    <property type="match status" value="1"/>
</dbReference>
<dbReference type="Pfam" id="PF02562">
    <property type="entry name" value="PhoH"/>
    <property type="match status" value="1"/>
</dbReference>
<dbReference type="InterPro" id="IPR029060">
    <property type="entry name" value="PIN-like_dom_sf"/>
</dbReference>
<dbReference type="STRING" id="1420851.AU255_12870"/>
<comment type="caution">
    <text evidence="6">The sequence shown here is derived from an EMBL/GenBank/DDBJ whole genome shotgun (WGS) entry which is preliminary data.</text>
</comment>
<protein>
    <submittedName>
        <fullName evidence="6">Phosphate starvation-inducible protein PhoH</fullName>
    </submittedName>
</protein>
<keyword evidence="3" id="KW-0067">ATP-binding</keyword>
<evidence type="ECO:0000313" key="6">
    <source>
        <dbReference type="EMBL" id="OQK16008.1"/>
    </source>
</evidence>
<dbReference type="Proteomes" id="UP000191980">
    <property type="component" value="Unassembled WGS sequence"/>
</dbReference>
<dbReference type="InterPro" id="IPR002716">
    <property type="entry name" value="PIN_dom"/>
</dbReference>
<evidence type="ECO:0000256" key="4">
    <source>
        <dbReference type="ARBA" id="ARBA00046345"/>
    </source>
</evidence>
<dbReference type="Gene3D" id="3.40.50.1010">
    <property type="entry name" value="5'-nuclease"/>
    <property type="match status" value="1"/>
</dbReference>
<evidence type="ECO:0000256" key="2">
    <source>
        <dbReference type="ARBA" id="ARBA00022741"/>
    </source>
</evidence>
<keyword evidence="2" id="KW-0547">Nucleotide-binding</keyword>
<feature type="domain" description="PIN" evidence="5">
    <location>
        <begin position="8"/>
        <end position="149"/>
    </location>
</feature>
<keyword evidence="7" id="KW-1185">Reference proteome</keyword>
<proteinExistence type="inferred from homology"/>
<dbReference type="RefSeq" id="WP_080523388.1">
    <property type="nucleotide sequence ID" value="NZ_LPUF01000002.1"/>
</dbReference>
<dbReference type="InterPro" id="IPR027417">
    <property type="entry name" value="P-loop_NTPase"/>
</dbReference>
<dbReference type="OrthoDB" id="9766527at2"/>
<evidence type="ECO:0000256" key="3">
    <source>
        <dbReference type="ARBA" id="ARBA00022840"/>
    </source>
</evidence>
<gene>
    <name evidence="6" type="ORF">AU255_12870</name>
</gene>
<dbReference type="GO" id="GO:0005829">
    <property type="term" value="C:cytosol"/>
    <property type="evidence" value="ECO:0007669"/>
    <property type="project" value="TreeGrafter"/>
</dbReference>
<sequence>MNISATKKLFVLDTNVLMHDPAALFHFQEHNIFIPMIVLEELDHAKRGVSEVARNVRQVSRFIDDLLKGTNPNDIKQGLALSQLQSSGQKENALEGRLYLQTQQMTAALPDSMPGSLADNSILSIVLTLQNQFPDTHIILVSKDINMRIKAAALELKAEDYHTDQTLDDIDLLYSGATALPDDFWETHGNKMQSWIEQGRTYYKLEGPLVTDWHPNQYLYIENNSDFEAIVRSVENDKATLELAINYREGHRSVWGVFAKNREQNFAFNVLMDPDIDFVTLLGIAGTGKTLLALAAGLTQTMDDKIYHEIIMTRETVPVGEDIGFLPGTEEEKMAPWMGALIDNLELLGKQEEDSDWEKDVTKTILMNKIKIRSLNFMRGRTFLNRYLIIDEAQNLTPKQIKTLITRAGPGTKIICIGNLSQIDTPYLTATSSGLTYVVDKFKSWSHGAHITLKRGERSRLADYASDVL</sequence>
<dbReference type="Gene3D" id="3.40.50.300">
    <property type="entry name" value="P-loop containing nucleotide triphosphate hydrolases"/>
    <property type="match status" value="1"/>
</dbReference>
<reference evidence="6 7" key="1">
    <citation type="submission" date="2015-12" db="EMBL/GenBank/DDBJ databases">
        <authorList>
            <person name="Shamseldin A."/>
            <person name="Moawad H."/>
            <person name="Abd El-Rahim W.M."/>
            <person name="Sadowsky M.J."/>
        </authorList>
    </citation>
    <scope>NUCLEOTIDE SEQUENCE [LARGE SCALE GENOMIC DNA]</scope>
    <source>
        <strain evidence="6 7">WF1</strain>
    </source>
</reference>
<dbReference type="SUPFAM" id="SSF88723">
    <property type="entry name" value="PIN domain-like"/>
    <property type="match status" value="1"/>
</dbReference>
<comment type="similarity">
    <text evidence="1">Belongs to the PhoH family.</text>
</comment>
<accession>A0A1V8M3B7</accession>
<dbReference type="AlphaFoldDB" id="A0A1V8M3B7"/>
<dbReference type="SMART" id="SM00670">
    <property type="entry name" value="PINc"/>
    <property type="match status" value="1"/>
</dbReference>
<name>A0A1V8M3B7_9GAMM</name>
<evidence type="ECO:0000259" key="5">
    <source>
        <dbReference type="SMART" id="SM00670"/>
    </source>
</evidence>
<dbReference type="Pfam" id="PF13638">
    <property type="entry name" value="PIN_4"/>
    <property type="match status" value="1"/>
</dbReference>
<dbReference type="CDD" id="cd09883">
    <property type="entry name" value="PIN_VapC_PhoHL-ATPase"/>
    <property type="match status" value="1"/>
</dbReference>
<comment type="similarity">
    <text evidence="4">In the N-terminal section; belongs to the PINc/VapC protein family.</text>
</comment>